<dbReference type="GO" id="GO:0000981">
    <property type="term" value="F:DNA-binding transcription factor activity, RNA polymerase II-specific"/>
    <property type="evidence" value="ECO:0007669"/>
    <property type="project" value="InterPro"/>
</dbReference>
<dbReference type="PROSITE" id="PS50048">
    <property type="entry name" value="ZN2_CY6_FUNGAL_2"/>
    <property type="match status" value="1"/>
</dbReference>
<gene>
    <name evidence="5" type="ORF">FB45DRAFT_897222</name>
</gene>
<evidence type="ECO:0000259" key="4">
    <source>
        <dbReference type="PROSITE" id="PS50048"/>
    </source>
</evidence>
<evidence type="ECO:0000313" key="5">
    <source>
        <dbReference type="EMBL" id="KAJ7644206.1"/>
    </source>
</evidence>
<proteinExistence type="predicted"/>
<evidence type="ECO:0000256" key="3">
    <source>
        <dbReference type="SAM" id="MobiDB-lite"/>
    </source>
</evidence>
<keyword evidence="2" id="KW-0539">Nucleus</keyword>
<dbReference type="GO" id="GO:0008270">
    <property type="term" value="F:zinc ion binding"/>
    <property type="evidence" value="ECO:0007669"/>
    <property type="project" value="InterPro"/>
</dbReference>
<comment type="caution">
    <text evidence="5">The sequence shown here is derived from an EMBL/GenBank/DDBJ whole genome shotgun (WGS) entry which is preliminary data.</text>
</comment>
<dbReference type="InterPro" id="IPR007219">
    <property type="entry name" value="XnlR_reg_dom"/>
</dbReference>
<dbReference type="PANTHER" id="PTHR46910:SF38">
    <property type="entry name" value="ZN(2)-C6 FUNGAL-TYPE DOMAIN-CONTAINING PROTEIN"/>
    <property type="match status" value="1"/>
</dbReference>
<dbReference type="Pfam" id="PF04082">
    <property type="entry name" value="Fungal_trans"/>
    <property type="match status" value="1"/>
</dbReference>
<dbReference type="SMART" id="SM00906">
    <property type="entry name" value="Fungal_trans"/>
    <property type="match status" value="1"/>
</dbReference>
<dbReference type="InterPro" id="IPR050987">
    <property type="entry name" value="AtrR-like"/>
</dbReference>
<dbReference type="InterPro" id="IPR001138">
    <property type="entry name" value="Zn2Cys6_DnaBD"/>
</dbReference>
<dbReference type="Pfam" id="PF00172">
    <property type="entry name" value="Zn_clus"/>
    <property type="match status" value="1"/>
</dbReference>
<dbReference type="CDD" id="cd00067">
    <property type="entry name" value="GAL4"/>
    <property type="match status" value="1"/>
</dbReference>
<accession>A0AAD7FXZ5</accession>
<dbReference type="SUPFAM" id="SSF57701">
    <property type="entry name" value="Zn2/Cys6 DNA-binding domain"/>
    <property type="match status" value="1"/>
</dbReference>
<evidence type="ECO:0000256" key="1">
    <source>
        <dbReference type="ARBA" id="ARBA00022723"/>
    </source>
</evidence>
<dbReference type="InterPro" id="IPR036864">
    <property type="entry name" value="Zn2-C6_fun-type_DNA-bd_sf"/>
</dbReference>
<dbReference type="Proteomes" id="UP001221142">
    <property type="component" value="Unassembled WGS sequence"/>
</dbReference>
<feature type="domain" description="Zn(2)-C6 fungal-type" evidence="4">
    <location>
        <begin position="6"/>
        <end position="38"/>
    </location>
</feature>
<name>A0AAD7FXZ5_9AGAR</name>
<dbReference type="SMART" id="SM00066">
    <property type="entry name" value="GAL4"/>
    <property type="match status" value="1"/>
</dbReference>
<dbReference type="PANTHER" id="PTHR46910">
    <property type="entry name" value="TRANSCRIPTION FACTOR PDR1"/>
    <property type="match status" value="1"/>
</dbReference>
<evidence type="ECO:0000313" key="6">
    <source>
        <dbReference type="Proteomes" id="UP001221142"/>
    </source>
</evidence>
<reference evidence="5" key="1">
    <citation type="submission" date="2023-03" db="EMBL/GenBank/DDBJ databases">
        <title>Massive genome expansion in bonnet fungi (Mycena s.s.) driven by repeated elements and novel gene families across ecological guilds.</title>
        <authorList>
            <consortium name="Lawrence Berkeley National Laboratory"/>
            <person name="Harder C.B."/>
            <person name="Miyauchi S."/>
            <person name="Viragh M."/>
            <person name="Kuo A."/>
            <person name="Thoen E."/>
            <person name="Andreopoulos B."/>
            <person name="Lu D."/>
            <person name="Skrede I."/>
            <person name="Drula E."/>
            <person name="Henrissat B."/>
            <person name="Morin E."/>
            <person name="Kohler A."/>
            <person name="Barry K."/>
            <person name="LaButti K."/>
            <person name="Morin E."/>
            <person name="Salamov A."/>
            <person name="Lipzen A."/>
            <person name="Mereny Z."/>
            <person name="Hegedus B."/>
            <person name="Baldrian P."/>
            <person name="Stursova M."/>
            <person name="Weitz H."/>
            <person name="Taylor A."/>
            <person name="Grigoriev I.V."/>
            <person name="Nagy L.G."/>
            <person name="Martin F."/>
            <person name="Kauserud H."/>
        </authorList>
    </citation>
    <scope>NUCLEOTIDE SEQUENCE</scope>
    <source>
        <strain evidence="5">9284</strain>
    </source>
</reference>
<dbReference type="AlphaFoldDB" id="A0AAD7FXZ5"/>
<dbReference type="GO" id="GO:0006351">
    <property type="term" value="P:DNA-templated transcription"/>
    <property type="evidence" value="ECO:0007669"/>
    <property type="project" value="InterPro"/>
</dbReference>
<organism evidence="5 6">
    <name type="scientific">Roridomyces roridus</name>
    <dbReference type="NCBI Taxonomy" id="1738132"/>
    <lineage>
        <taxon>Eukaryota</taxon>
        <taxon>Fungi</taxon>
        <taxon>Dikarya</taxon>
        <taxon>Basidiomycota</taxon>
        <taxon>Agaricomycotina</taxon>
        <taxon>Agaricomycetes</taxon>
        <taxon>Agaricomycetidae</taxon>
        <taxon>Agaricales</taxon>
        <taxon>Marasmiineae</taxon>
        <taxon>Mycenaceae</taxon>
        <taxon>Roridomyces</taxon>
    </lineage>
</organism>
<dbReference type="Gene3D" id="4.10.240.10">
    <property type="entry name" value="Zn(2)-C6 fungal-type DNA-binding domain"/>
    <property type="match status" value="1"/>
</dbReference>
<dbReference type="CDD" id="cd12148">
    <property type="entry name" value="fungal_TF_MHR"/>
    <property type="match status" value="1"/>
</dbReference>
<sequence length="682" mass="77621">MSSSAACDACRRRKTRCDGAGPNTRCSRCLEFGLECTHHTPVQQRGPKNKLVEELKKQIEVLEARLRSRLCSQCSRPLDSVHERPESPSIFHGSPESLDSVSATREEDASNELADSFRHISITGLNKSKFFTVGSSFGLLSSAIDEKEKYDGKVVKPAAVRTWELRRRIYWEPLPWEQKLRHESPSYVFPPNDLIDSLIQLYFINVHPTFPVLHRHSFKQSLAEQRQLSDPRFGAVLLAVLAVASRYSDDPRVLIPGETSPLGSGWNFVAQVQITRRFFEPNVHDVQFYCLMAMFAMGTSSPYNIKLYVGLGIYCLEHRNRHPRPKPENGPHTFEDELWNRAFWSVFALDGMMCAFMGCPPLFHVEDFNFDPPLDIDDDYWEKGFTQPIGKPSLLSFFVCYSQLCEIHGDALSRLYAAKKKKTKMGWTGTRWEVDTVAQLDSAMNAFLDSIPSHLRWDPEKSWAEPSFFDQSAVLYASYYHTQITIHRPYIQKENPLTMASLSICTSAARSALCIAHAWINRFQRVALPFLQHSSFVAAIILFLNFYGCKRAGHTEDLKKDFPYTQAAIEIMRCSEARYHQAGRMLEMIQQLFYTDQETDLPINLEPLEGSRPEHLAAETSIEQLLTETSALDTPNVDFGNQFLQDELMGMWTAAPADLMNVNQWGAYMESINMSGGNWAGV</sequence>
<keyword evidence="1" id="KW-0479">Metal-binding</keyword>
<protein>
    <submittedName>
        <fullName evidence="5">Fungal-specific transcription factor domain-containing protein</fullName>
    </submittedName>
</protein>
<dbReference type="PROSITE" id="PS00463">
    <property type="entry name" value="ZN2_CY6_FUNGAL_1"/>
    <property type="match status" value="1"/>
</dbReference>
<dbReference type="GO" id="GO:0003677">
    <property type="term" value="F:DNA binding"/>
    <property type="evidence" value="ECO:0007669"/>
    <property type="project" value="InterPro"/>
</dbReference>
<dbReference type="EMBL" id="JARKIF010000003">
    <property type="protein sequence ID" value="KAJ7644206.1"/>
    <property type="molecule type" value="Genomic_DNA"/>
</dbReference>
<keyword evidence="6" id="KW-1185">Reference proteome</keyword>
<feature type="region of interest" description="Disordered" evidence="3">
    <location>
        <begin position="78"/>
        <end position="105"/>
    </location>
</feature>
<evidence type="ECO:0000256" key="2">
    <source>
        <dbReference type="ARBA" id="ARBA00023242"/>
    </source>
</evidence>